<feature type="compositionally biased region" description="Polar residues" evidence="1">
    <location>
        <begin position="361"/>
        <end position="372"/>
    </location>
</feature>
<organism evidence="2 3">
    <name type="scientific">Stylonychia lemnae</name>
    <name type="common">Ciliate</name>
    <dbReference type="NCBI Taxonomy" id="5949"/>
    <lineage>
        <taxon>Eukaryota</taxon>
        <taxon>Sar</taxon>
        <taxon>Alveolata</taxon>
        <taxon>Ciliophora</taxon>
        <taxon>Intramacronucleata</taxon>
        <taxon>Spirotrichea</taxon>
        <taxon>Stichotrichia</taxon>
        <taxon>Sporadotrichida</taxon>
        <taxon>Oxytrichidae</taxon>
        <taxon>Stylonychinae</taxon>
        <taxon>Stylonychia</taxon>
    </lineage>
</organism>
<feature type="region of interest" description="Disordered" evidence="1">
    <location>
        <begin position="443"/>
        <end position="470"/>
    </location>
</feature>
<proteinExistence type="predicted"/>
<feature type="region of interest" description="Disordered" evidence="1">
    <location>
        <begin position="1"/>
        <end position="64"/>
    </location>
</feature>
<feature type="region of interest" description="Disordered" evidence="1">
    <location>
        <begin position="792"/>
        <end position="839"/>
    </location>
</feature>
<dbReference type="EMBL" id="CCKQ01013591">
    <property type="protein sequence ID" value="CDW85275.1"/>
    <property type="molecule type" value="Genomic_DNA"/>
</dbReference>
<feature type="region of interest" description="Disordered" evidence="1">
    <location>
        <begin position="352"/>
        <end position="372"/>
    </location>
</feature>
<evidence type="ECO:0000256" key="1">
    <source>
        <dbReference type="SAM" id="MobiDB-lite"/>
    </source>
</evidence>
<reference evidence="2 3" key="1">
    <citation type="submission" date="2014-06" db="EMBL/GenBank/DDBJ databases">
        <authorList>
            <person name="Swart Estienne"/>
        </authorList>
    </citation>
    <scope>NUCLEOTIDE SEQUENCE [LARGE SCALE GENOMIC DNA]</scope>
    <source>
        <strain evidence="2 3">130c</strain>
    </source>
</reference>
<evidence type="ECO:0000313" key="3">
    <source>
        <dbReference type="Proteomes" id="UP000039865"/>
    </source>
</evidence>
<dbReference type="Proteomes" id="UP000039865">
    <property type="component" value="Unassembled WGS sequence"/>
</dbReference>
<keyword evidence="3" id="KW-1185">Reference proteome</keyword>
<feature type="compositionally biased region" description="Polar residues" evidence="1">
    <location>
        <begin position="794"/>
        <end position="806"/>
    </location>
</feature>
<feature type="compositionally biased region" description="Basic and acidic residues" evidence="1">
    <location>
        <begin position="760"/>
        <end position="777"/>
    </location>
</feature>
<dbReference type="InParanoid" id="A0A078AS15"/>
<feature type="compositionally biased region" description="Low complexity" evidence="1">
    <location>
        <begin position="807"/>
        <end position="824"/>
    </location>
</feature>
<sequence length="855" mass="99056">MRETFNPKRVQQQHQARQSHKLYQQRSHSSSCFYSENNISENDEDGDGSSFISSKQETPDLKPHKLKFKHVQREPSIFDPDQSDSQIQLTKHLIQVQNMTIDQREKVYFEQQNPINKQGLKTEYYYDNNQLTFMGSQNLSHYDQKPEDYVITQKNQASSMVETQESINKQQYSDYNQTRANSHVPPNFNPKYHKIINESIISQTQQTSSGQSNNQTRNQSSSIMIDSLSLIQKNRANILNASNNQSIRDTIISSSQNQESINVLNNISNSQKNTAHVSEVPTEYKSISDIHEVLEIQETSFDSSNERRQIVKNSRRPEQSFRISITPCIKNEIQSHSSLKVIGRQSVKSVRKTPQFKGMGSVQQIHSTKNSSAKKPLIGMQRYCETQEDSVNSKLQESISQTSLQPAYLNTTGVAHELLIRSSNTPLVITSKDRPNVYRIIGRESSKDPQSMKQSYRGAEQKLSATPKQQTFQNKPLIDLNYNGRQSTGVKNLKHQLDEYQQKNQLFQTQNVRYGKNLNLNQANYDANNRIFGGGFMTANQSPKSFFEGSYNQNIYDNNTSLRLKTLDQQKQDFQEKLRAKQNLIFQPQYQQCGFNNDDEQQFQRLNTDSIYHQQQYKLNLQKANYIKSNIPAPKKLVPLPNLKPEFINQNDLNEGIIYTQGGIGYQQRHINKHAVRFEDQSEDFSDQNMQKNVNLRARKSNKNDVSLQLQQQIYFQTDPQSMINPRTKSKLLDEITQREKYLRALKQMQLGNGYEEPDISDHENDHQDEPDHENQNDHYQPPQIFLTQERDSNSSGLMSRSQTFEKQQQSKQRQTTSNKSSSQSKRKQSLNYGKNIESKKQLDNLNEDSRCIIM</sequence>
<dbReference type="AlphaFoldDB" id="A0A078AS15"/>
<accession>A0A078AS15</accession>
<protein>
    <submittedName>
        <fullName evidence="2">Uncharacterized protein</fullName>
    </submittedName>
</protein>
<feature type="region of interest" description="Disordered" evidence="1">
    <location>
        <begin position="754"/>
        <end position="780"/>
    </location>
</feature>
<name>A0A078AS15_STYLE</name>
<gene>
    <name evidence="2" type="primary">Contig6510.g307</name>
    <name evidence="2" type="ORF">STYLEM_14349</name>
</gene>
<evidence type="ECO:0000313" key="2">
    <source>
        <dbReference type="EMBL" id="CDW85275.1"/>
    </source>
</evidence>
<feature type="compositionally biased region" description="Polar residues" evidence="1">
    <location>
        <begin position="9"/>
        <end position="40"/>
    </location>
</feature>